<gene>
    <name evidence="8" type="ordered locus">Mesau_00890</name>
</gene>
<evidence type="ECO:0000256" key="1">
    <source>
        <dbReference type="ARBA" id="ARBA00001961"/>
    </source>
</evidence>
<dbReference type="PROSITE" id="PS51471">
    <property type="entry name" value="FE2OG_OXY"/>
    <property type="match status" value="1"/>
</dbReference>
<dbReference type="InterPro" id="IPR005123">
    <property type="entry name" value="Oxoglu/Fe-dep_dioxygenase_dom"/>
</dbReference>
<dbReference type="OrthoDB" id="9812472at2"/>
<keyword evidence="6" id="KW-0408">Iron</keyword>
<dbReference type="GeneID" id="90988411"/>
<dbReference type="Gene3D" id="2.60.120.620">
    <property type="entry name" value="q2cbj1_9rhob like domain"/>
    <property type="match status" value="1"/>
</dbReference>
<dbReference type="AlphaFoldDB" id="L0KG73"/>
<dbReference type="KEGG" id="mam:Mesau_00890"/>
<dbReference type="EMBL" id="CP003358">
    <property type="protein sequence ID" value="AGB43374.1"/>
    <property type="molecule type" value="Genomic_DNA"/>
</dbReference>
<evidence type="ECO:0000256" key="5">
    <source>
        <dbReference type="ARBA" id="ARBA00023002"/>
    </source>
</evidence>
<protein>
    <submittedName>
        <fullName evidence="8">Putative iron-regulated protein</fullName>
    </submittedName>
</protein>
<dbReference type="InterPro" id="IPR006620">
    <property type="entry name" value="Pro_4_hyd_alph"/>
</dbReference>
<keyword evidence="4" id="KW-0223">Dioxygenase</keyword>
<keyword evidence="5" id="KW-0560">Oxidoreductase</keyword>
<dbReference type="GO" id="GO:0005506">
    <property type="term" value="F:iron ion binding"/>
    <property type="evidence" value="ECO:0007669"/>
    <property type="project" value="InterPro"/>
</dbReference>
<comment type="cofactor">
    <cofactor evidence="1">
        <name>L-ascorbate</name>
        <dbReference type="ChEBI" id="CHEBI:38290"/>
    </cofactor>
</comment>
<feature type="domain" description="Fe2OG dioxygenase" evidence="7">
    <location>
        <begin position="83"/>
        <end position="191"/>
    </location>
</feature>
<proteinExistence type="predicted"/>
<evidence type="ECO:0000256" key="2">
    <source>
        <dbReference type="ARBA" id="ARBA00022723"/>
    </source>
</evidence>
<dbReference type="Pfam" id="PF13640">
    <property type="entry name" value="2OG-FeII_Oxy_3"/>
    <property type="match status" value="1"/>
</dbReference>
<dbReference type="GO" id="GO:0031418">
    <property type="term" value="F:L-ascorbic acid binding"/>
    <property type="evidence" value="ECO:0007669"/>
    <property type="project" value="UniProtKB-KW"/>
</dbReference>
<dbReference type="GO" id="GO:0016705">
    <property type="term" value="F:oxidoreductase activity, acting on paired donors, with incorporation or reduction of molecular oxygen"/>
    <property type="evidence" value="ECO:0007669"/>
    <property type="project" value="InterPro"/>
</dbReference>
<dbReference type="HOGENOM" id="CLU_1414168_0_0_5"/>
<dbReference type="STRING" id="754035.Mesau_00890"/>
<dbReference type="GO" id="GO:0051213">
    <property type="term" value="F:dioxygenase activity"/>
    <property type="evidence" value="ECO:0007669"/>
    <property type="project" value="UniProtKB-KW"/>
</dbReference>
<name>L0KG73_MESAW</name>
<evidence type="ECO:0000256" key="3">
    <source>
        <dbReference type="ARBA" id="ARBA00022896"/>
    </source>
</evidence>
<dbReference type="eggNOG" id="COG3751">
    <property type="taxonomic scope" value="Bacteria"/>
</dbReference>
<evidence type="ECO:0000256" key="4">
    <source>
        <dbReference type="ARBA" id="ARBA00022964"/>
    </source>
</evidence>
<keyword evidence="2" id="KW-0479">Metal-binding</keyword>
<dbReference type="SMART" id="SM00702">
    <property type="entry name" value="P4Hc"/>
    <property type="match status" value="1"/>
</dbReference>
<evidence type="ECO:0000256" key="6">
    <source>
        <dbReference type="ARBA" id="ARBA00023004"/>
    </source>
</evidence>
<dbReference type="Proteomes" id="UP000010998">
    <property type="component" value="Chromosome"/>
</dbReference>
<sequence>MVDYLIVPEALDKAACDALCAEIRGAAGRDAGLLGRSDQKPAWPRVRRSRRAEVSAATEARVSGLLAEQKAALERHFGVVLGAFEKPQFLHYQEGDFFVPHQDGNTPLIHDESRFRKISAVIFLNSQSDDPLPDNYAGGSLVLHGPYSGPDLRIAMQALPGSLIAFRSETTHEVTPVTRGERFSIVSWYRGTSS</sequence>
<keyword evidence="9" id="KW-1185">Reference proteome</keyword>
<accession>L0KG73</accession>
<organism evidence="8 9">
    <name type="scientific">Mesorhizobium australicum (strain HAMBI 3006 / LMG 24608 / WSM2073)</name>
    <dbReference type="NCBI Taxonomy" id="754035"/>
    <lineage>
        <taxon>Bacteria</taxon>
        <taxon>Pseudomonadati</taxon>
        <taxon>Pseudomonadota</taxon>
        <taxon>Alphaproteobacteria</taxon>
        <taxon>Hyphomicrobiales</taxon>
        <taxon>Phyllobacteriaceae</taxon>
        <taxon>Mesorhizobium</taxon>
    </lineage>
</organism>
<evidence type="ECO:0000313" key="8">
    <source>
        <dbReference type="EMBL" id="AGB43374.1"/>
    </source>
</evidence>
<evidence type="ECO:0000313" key="9">
    <source>
        <dbReference type="Proteomes" id="UP000010998"/>
    </source>
</evidence>
<evidence type="ECO:0000259" key="7">
    <source>
        <dbReference type="PROSITE" id="PS51471"/>
    </source>
</evidence>
<keyword evidence="3" id="KW-0847">Vitamin C</keyword>
<dbReference type="InterPro" id="IPR044862">
    <property type="entry name" value="Pro_4_hyd_alph_FE2OG_OXY"/>
</dbReference>
<dbReference type="RefSeq" id="WP_015314846.1">
    <property type="nucleotide sequence ID" value="NC_019973.1"/>
</dbReference>
<reference evidence="9" key="1">
    <citation type="submission" date="2012-02" db="EMBL/GenBank/DDBJ databases">
        <title>Complete sequence of Mesorhizobium australicum WSM2073.</title>
        <authorList>
            <person name="Lucas S."/>
            <person name="Han J."/>
            <person name="Lapidus A."/>
            <person name="Cheng J.-F."/>
            <person name="Goodwin L."/>
            <person name="Pitluck S."/>
            <person name="Peters L."/>
            <person name="Gu W."/>
            <person name="Detter J.C."/>
            <person name="Han C."/>
            <person name="Tapia R."/>
            <person name="Land M."/>
            <person name="Hauser L."/>
            <person name="Kyrpides N."/>
            <person name="Ivanova N."/>
            <person name="Pagani I."/>
            <person name="Reeve W.G."/>
            <person name="Howieson J.G."/>
            <person name="Tiwari R.P."/>
            <person name="O'Hara G.W."/>
            <person name="Atkins C.A."/>
            <person name="Ronson C.W."/>
            <person name="Nandasena K.G."/>
            <person name="Woyke T."/>
        </authorList>
    </citation>
    <scope>NUCLEOTIDE SEQUENCE [LARGE SCALE GENOMIC DNA]</scope>
    <source>
        <strain evidence="9">LMG 24608 / HAMBI 3006 / WSM2073</strain>
    </source>
</reference>